<dbReference type="EMBL" id="BQNB010021539">
    <property type="protein sequence ID" value="GJU07439.1"/>
    <property type="molecule type" value="Genomic_DNA"/>
</dbReference>
<keyword evidence="3" id="KW-1185">Reference proteome</keyword>
<dbReference type="Proteomes" id="UP001151760">
    <property type="component" value="Unassembled WGS sequence"/>
</dbReference>
<evidence type="ECO:0000313" key="2">
    <source>
        <dbReference type="EMBL" id="GJU07439.1"/>
    </source>
</evidence>
<protein>
    <submittedName>
        <fullName evidence="2">Uncharacterized protein</fullName>
    </submittedName>
</protein>
<reference evidence="2" key="1">
    <citation type="journal article" date="2022" name="Int. J. Mol. Sci.">
        <title>Draft Genome of Tanacetum Coccineum: Genomic Comparison of Closely Related Tanacetum-Family Plants.</title>
        <authorList>
            <person name="Yamashiro T."/>
            <person name="Shiraishi A."/>
            <person name="Nakayama K."/>
            <person name="Satake H."/>
        </authorList>
    </citation>
    <scope>NUCLEOTIDE SEQUENCE</scope>
</reference>
<accession>A0ABQ5J8D7</accession>
<sequence>MAGWRPMEIGGNRNGRNENPDELLECSISSQLPREVQVKYAYLLDSALTWWNSHKRTIGTEAALPWSWRESAQ</sequence>
<comment type="caution">
    <text evidence="2">The sequence shown here is derived from an EMBL/GenBank/DDBJ whole genome shotgun (WGS) entry which is preliminary data.</text>
</comment>
<reference evidence="2" key="2">
    <citation type="submission" date="2022-01" db="EMBL/GenBank/DDBJ databases">
        <authorList>
            <person name="Yamashiro T."/>
            <person name="Shiraishi A."/>
            <person name="Satake H."/>
            <person name="Nakayama K."/>
        </authorList>
    </citation>
    <scope>NUCLEOTIDE SEQUENCE</scope>
</reference>
<gene>
    <name evidence="2" type="ORF">Tco_1123869</name>
</gene>
<name>A0ABQ5J8D7_9ASTR</name>
<evidence type="ECO:0000313" key="3">
    <source>
        <dbReference type="Proteomes" id="UP001151760"/>
    </source>
</evidence>
<feature type="region of interest" description="Disordered" evidence="1">
    <location>
        <begin position="1"/>
        <end position="21"/>
    </location>
</feature>
<evidence type="ECO:0000256" key="1">
    <source>
        <dbReference type="SAM" id="MobiDB-lite"/>
    </source>
</evidence>
<organism evidence="2 3">
    <name type="scientific">Tanacetum coccineum</name>
    <dbReference type="NCBI Taxonomy" id="301880"/>
    <lineage>
        <taxon>Eukaryota</taxon>
        <taxon>Viridiplantae</taxon>
        <taxon>Streptophyta</taxon>
        <taxon>Embryophyta</taxon>
        <taxon>Tracheophyta</taxon>
        <taxon>Spermatophyta</taxon>
        <taxon>Magnoliopsida</taxon>
        <taxon>eudicotyledons</taxon>
        <taxon>Gunneridae</taxon>
        <taxon>Pentapetalae</taxon>
        <taxon>asterids</taxon>
        <taxon>campanulids</taxon>
        <taxon>Asterales</taxon>
        <taxon>Asteraceae</taxon>
        <taxon>Asteroideae</taxon>
        <taxon>Anthemideae</taxon>
        <taxon>Anthemidinae</taxon>
        <taxon>Tanacetum</taxon>
    </lineage>
</organism>
<proteinExistence type="predicted"/>